<gene>
    <name evidence="1" type="primary">rfaG</name>
    <name evidence="1" type="ORF">GCM10011608_03320</name>
</gene>
<dbReference type="GO" id="GO:0016740">
    <property type="term" value="F:transferase activity"/>
    <property type="evidence" value="ECO:0007669"/>
    <property type="project" value="UniProtKB-KW"/>
</dbReference>
<evidence type="ECO:0000313" key="2">
    <source>
        <dbReference type="Proteomes" id="UP000608890"/>
    </source>
</evidence>
<keyword evidence="2" id="KW-1185">Reference proteome</keyword>
<evidence type="ECO:0000313" key="1">
    <source>
        <dbReference type="EMBL" id="GGM21933.1"/>
    </source>
</evidence>
<sequence length="403" mass="43306">MVTALPQQARPDDVPVPDVLVLGTAEWDSPIATNQHYVTRELARTANVTFVESLGLRRPKLRRDDVLRMAARARRAFGDRHENSAHRPRPAGSRIVSPLVLPVHRAPTRPINRALLRRATSDWLASPRPRVLWTFTPVTYGLEDSADAVIYHCVDLLATFPGVDGVAVGRGERSLASRTAVAIATSKAVQEHLAAAGFPRIELLPNVADVSVFTAASRPPSQRRPAVLFSGNLTVHKLDLRLLESVAAALRGRGELLLAGPLAAGGGSFDTQLRRLEELGARHLGVLTPAQLAEVAGTCAVGLIPYAINDYTRGVSPLKCFEYLSSGLAVLSTGLPAVVELARANPHVTVAGVDDFAARLLELIVPVTDTVLTDRMTSAAEHGWQGRGAVLRTLLESELARGR</sequence>
<comment type="caution">
    <text evidence="1">The sequence shown here is derived from an EMBL/GenBank/DDBJ whole genome shotgun (WGS) entry which is preliminary data.</text>
</comment>
<organism evidence="1 2">
    <name type="scientific">Micromonospora sonchi</name>
    <dbReference type="NCBI Taxonomy" id="1763543"/>
    <lineage>
        <taxon>Bacteria</taxon>
        <taxon>Bacillati</taxon>
        <taxon>Actinomycetota</taxon>
        <taxon>Actinomycetes</taxon>
        <taxon>Micromonosporales</taxon>
        <taxon>Micromonosporaceae</taxon>
        <taxon>Micromonospora</taxon>
    </lineage>
</organism>
<reference evidence="1" key="2">
    <citation type="submission" date="2020-09" db="EMBL/GenBank/DDBJ databases">
        <authorList>
            <person name="Sun Q."/>
            <person name="Zhou Y."/>
        </authorList>
    </citation>
    <scope>NUCLEOTIDE SEQUENCE</scope>
    <source>
        <strain evidence="1">CGMCC 4.7312</strain>
    </source>
</reference>
<dbReference type="AlphaFoldDB" id="A0A917TGE9"/>
<dbReference type="Gene3D" id="3.40.50.11010">
    <property type="match status" value="1"/>
</dbReference>
<protein>
    <submittedName>
        <fullName evidence="1">Glycosyl transferase</fullName>
    </submittedName>
</protein>
<dbReference type="Gene3D" id="3.40.50.2000">
    <property type="entry name" value="Glycogen Phosphorylase B"/>
    <property type="match status" value="1"/>
</dbReference>
<name>A0A917TGE9_9ACTN</name>
<dbReference type="Proteomes" id="UP000608890">
    <property type="component" value="Unassembled WGS sequence"/>
</dbReference>
<dbReference type="EMBL" id="BMNB01000001">
    <property type="protein sequence ID" value="GGM21933.1"/>
    <property type="molecule type" value="Genomic_DNA"/>
</dbReference>
<proteinExistence type="predicted"/>
<dbReference type="SUPFAM" id="SSF53756">
    <property type="entry name" value="UDP-Glycosyltransferase/glycogen phosphorylase"/>
    <property type="match status" value="1"/>
</dbReference>
<keyword evidence="1" id="KW-0808">Transferase</keyword>
<reference evidence="1" key="1">
    <citation type="journal article" date="2014" name="Int. J. Syst. Evol. Microbiol.">
        <title>Complete genome sequence of Corynebacterium casei LMG S-19264T (=DSM 44701T), isolated from a smear-ripened cheese.</title>
        <authorList>
            <consortium name="US DOE Joint Genome Institute (JGI-PGF)"/>
            <person name="Walter F."/>
            <person name="Albersmeier A."/>
            <person name="Kalinowski J."/>
            <person name="Ruckert C."/>
        </authorList>
    </citation>
    <scope>NUCLEOTIDE SEQUENCE</scope>
    <source>
        <strain evidence="1">CGMCC 4.7312</strain>
    </source>
</reference>
<accession>A0A917TGE9</accession>